<dbReference type="RefSeq" id="WP_170246191.1">
    <property type="nucleotide sequence ID" value="NZ_BMLP01000001.1"/>
</dbReference>
<name>A0A918DCK9_9RHOB</name>
<comment type="caution">
    <text evidence="2">The sequence shown here is derived from an EMBL/GenBank/DDBJ whole genome shotgun (WGS) entry which is preliminary data.</text>
</comment>
<reference evidence="2 3" key="1">
    <citation type="journal article" date="2014" name="Int. J. Syst. Evol. Microbiol.">
        <title>Complete genome sequence of Corynebacterium casei LMG S-19264T (=DSM 44701T), isolated from a smear-ripened cheese.</title>
        <authorList>
            <consortium name="US DOE Joint Genome Institute (JGI-PGF)"/>
            <person name="Walter F."/>
            <person name="Albersmeier A."/>
            <person name="Kalinowski J."/>
            <person name="Ruckert C."/>
        </authorList>
    </citation>
    <scope>NUCLEOTIDE SEQUENCE [LARGE SCALE GENOMIC DNA]</scope>
    <source>
        <strain evidence="2 3">CGMCC 1.7029</strain>
    </source>
</reference>
<dbReference type="EMBL" id="BMLP01000001">
    <property type="protein sequence ID" value="GGO28380.1"/>
    <property type="molecule type" value="Genomic_DNA"/>
</dbReference>
<evidence type="ECO:0000256" key="1">
    <source>
        <dbReference type="SAM" id="MobiDB-lite"/>
    </source>
</evidence>
<sequence length="55" mass="5900">MDYSKSGSVAGAKKAPTRYNEKNQKGGEKNPFGSKDDKATLIARMKAAAEAKKKP</sequence>
<evidence type="ECO:0008006" key="4">
    <source>
        <dbReference type="Google" id="ProtNLM"/>
    </source>
</evidence>
<dbReference type="Proteomes" id="UP000598196">
    <property type="component" value="Unassembled WGS sequence"/>
</dbReference>
<proteinExistence type="predicted"/>
<evidence type="ECO:0000313" key="2">
    <source>
        <dbReference type="EMBL" id="GGO28380.1"/>
    </source>
</evidence>
<organism evidence="2 3">
    <name type="scientific">Gemmobacter aquaticus</name>
    <dbReference type="NCBI Taxonomy" id="490185"/>
    <lineage>
        <taxon>Bacteria</taxon>
        <taxon>Pseudomonadati</taxon>
        <taxon>Pseudomonadota</taxon>
        <taxon>Alphaproteobacteria</taxon>
        <taxon>Rhodobacterales</taxon>
        <taxon>Paracoccaceae</taxon>
        <taxon>Gemmobacter</taxon>
    </lineage>
</organism>
<keyword evidence="3" id="KW-1185">Reference proteome</keyword>
<protein>
    <recommendedName>
        <fullName evidence="4">Cobalt chelatase</fullName>
    </recommendedName>
</protein>
<accession>A0A918DCK9</accession>
<dbReference type="AlphaFoldDB" id="A0A918DCK9"/>
<evidence type="ECO:0000313" key="3">
    <source>
        <dbReference type="Proteomes" id="UP000598196"/>
    </source>
</evidence>
<feature type="compositionally biased region" description="Basic and acidic residues" evidence="1">
    <location>
        <begin position="19"/>
        <end position="39"/>
    </location>
</feature>
<feature type="region of interest" description="Disordered" evidence="1">
    <location>
        <begin position="1"/>
        <end position="39"/>
    </location>
</feature>
<gene>
    <name evidence="2" type="ORF">GCM10010991_11130</name>
</gene>